<gene>
    <name evidence="2" type="ORF">B0T25DRAFT_136862</name>
</gene>
<sequence length="228" mass="24894">MATMLTDRPCSTGYVMMCGGKTEQWNGDGLCGVAGQNFPGLQHHLGVAQRALARRGGVFEVGHHLQHDGLTGADVQLVAHSWPDQTRPRAGEYQLGPAYGRHIRPRTGQLHSTRGTYRRVTRLMPSQPMTRLQVVNVPSANDNMTPSPPAESSTLTSDLRKDSASGMSLVISVNNHARWRLGPVRCAFLVTQIEQQVVILAVVQRDATTKGEERIWSTGADCNVCLES</sequence>
<evidence type="ECO:0000313" key="3">
    <source>
        <dbReference type="Proteomes" id="UP001275084"/>
    </source>
</evidence>
<reference evidence="2" key="1">
    <citation type="journal article" date="2023" name="Mol. Phylogenet. Evol.">
        <title>Genome-scale phylogeny and comparative genomics of the fungal order Sordariales.</title>
        <authorList>
            <person name="Hensen N."/>
            <person name="Bonometti L."/>
            <person name="Westerberg I."/>
            <person name="Brannstrom I.O."/>
            <person name="Guillou S."/>
            <person name="Cros-Aarteil S."/>
            <person name="Calhoun S."/>
            <person name="Haridas S."/>
            <person name="Kuo A."/>
            <person name="Mondo S."/>
            <person name="Pangilinan J."/>
            <person name="Riley R."/>
            <person name="LaButti K."/>
            <person name="Andreopoulos B."/>
            <person name="Lipzen A."/>
            <person name="Chen C."/>
            <person name="Yan M."/>
            <person name="Daum C."/>
            <person name="Ng V."/>
            <person name="Clum A."/>
            <person name="Steindorff A."/>
            <person name="Ohm R.A."/>
            <person name="Martin F."/>
            <person name="Silar P."/>
            <person name="Natvig D.O."/>
            <person name="Lalanne C."/>
            <person name="Gautier V."/>
            <person name="Ament-Velasquez S.L."/>
            <person name="Kruys A."/>
            <person name="Hutchinson M.I."/>
            <person name="Powell A.J."/>
            <person name="Barry K."/>
            <person name="Miller A.N."/>
            <person name="Grigoriev I.V."/>
            <person name="Debuchy R."/>
            <person name="Gladieux P."/>
            <person name="Hiltunen Thoren M."/>
            <person name="Johannesson H."/>
        </authorList>
    </citation>
    <scope>NUCLEOTIDE SEQUENCE</scope>
    <source>
        <strain evidence="2">CBS 955.72</strain>
    </source>
</reference>
<organism evidence="2 3">
    <name type="scientific">Lasiosphaeria hispida</name>
    <dbReference type="NCBI Taxonomy" id="260671"/>
    <lineage>
        <taxon>Eukaryota</taxon>
        <taxon>Fungi</taxon>
        <taxon>Dikarya</taxon>
        <taxon>Ascomycota</taxon>
        <taxon>Pezizomycotina</taxon>
        <taxon>Sordariomycetes</taxon>
        <taxon>Sordariomycetidae</taxon>
        <taxon>Sordariales</taxon>
        <taxon>Lasiosphaeriaceae</taxon>
        <taxon>Lasiosphaeria</taxon>
    </lineage>
</organism>
<dbReference type="AlphaFoldDB" id="A0AAJ0HKI1"/>
<comment type="caution">
    <text evidence="2">The sequence shown here is derived from an EMBL/GenBank/DDBJ whole genome shotgun (WGS) entry which is preliminary data.</text>
</comment>
<name>A0AAJ0HKI1_9PEZI</name>
<evidence type="ECO:0000256" key="1">
    <source>
        <dbReference type="SAM" id="MobiDB-lite"/>
    </source>
</evidence>
<accession>A0AAJ0HKI1</accession>
<dbReference type="Proteomes" id="UP001275084">
    <property type="component" value="Unassembled WGS sequence"/>
</dbReference>
<reference evidence="2" key="2">
    <citation type="submission" date="2023-06" db="EMBL/GenBank/DDBJ databases">
        <authorList>
            <consortium name="Lawrence Berkeley National Laboratory"/>
            <person name="Haridas S."/>
            <person name="Hensen N."/>
            <person name="Bonometti L."/>
            <person name="Westerberg I."/>
            <person name="Brannstrom I.O."/>
            <person name="Guillou S."/>
            <person name="Cros-Aarteil S."/>
            <person name="Calhoun S."/>
            <person name="Kuo A."/>
            <person name="Mondo S."/>
            <person name="Pangilinan J."/>
            <person name="Riley R."/>
            <person name="Labutti K."/>
            <person name="Andreopoulos B."/>
            <person name="Lipzen A."/>
            <person name="Chen C."/>
            <person name="Yanf M."/>
            <person name="Daum C."/>
            <person name="Ng V."/>
            <person name="Clum A."/>
            <person name="Steindorff A."/>
            <person name="Ohm R."/>
            <person name="Martin F."/>
            <person name="Silar P."/>
            <person name="Natvig D."/>
            <person name="Lalanne C."/>
            <person name="Gautier V."/>
            <person name="Ament-Velasquez S.L."/>
            <person name="Kruys A."/>
            <person name="Hutchinson M.I."/>
            <person name="Powell A.J."/>
            <person name="Barry K."/>
            <person name="Miller A.N."/>
            <person name="Grigoriev I.V."/>
            <person name="Debuchy R."/>
            <person name="Gladieux P."/>
            <person name="Thoren M.H."/>
            <person name="Johannesson H."/>
        </authorList>
    </citation>
    <scope>NUCLEOTIDE SEQUENCE</scope>
    <source>
        <strain evidence="2">CBS 955.72</strain>
    </source>
</reference>
<dbReference type="EMBL" id="JAUIQD010000003">
    <property type="protein sequence ID" value="KAK3356580.1"/>
    <property type="molecule type" value="Genomic_DNA"/>
</dbReference>
<protein>
    <submittedName>
        <fullName evidence="2">Uncharacterized protein</fullName>
    </submittedName>
</protein>
<keyword evidence="3" id="KW-1185">Reference proteome</keyword>
<feature type="region of interest" description="Disordered" evidence="1">
    <location>
        <begin position="138"/>
        <end position="157"/>
    </location>
</feature>
<proteinExistence type="predicted"/>
<evidence type="ECO:0000313" key="2">
    <source>
        <dbReference type="EMBL" id="KAK3356580.1"/>
    </source>
</evidence>